<dbReference type="NCBIfam" id="TIGR00277">
    <property type="entry name" value="HDIG"/>
    <property type="match status" value="1"/>
</dbReference>
<dbReference type="Gene3D" id="1.10.3210.10">
    <property type="entry name" value="Hypothetical protein af1432"/>
    <property type="match status" value="1"/>
</dbReference>
<evidence type="ECO:0000313" key="2">
    <source>
        <dbReference type="EMBL" id="HFZ09365.1"/>
    </source>
</evidence>
<evidence type="ECO:0000259" key="1">
    <source>
        <dbReference type="Pfam" id="PF01966"/>
    </source>
</evidence>
<dbReference type="AlphaFoldDB" id="A0A7V3JAM9"/>
<protein>
    <submittedName>
        <fullName evidence="2">HDIG domain-containing protein</fullName>
    </submittedName>
</protein>
<dbReference type="PANTHER" id="PTHR38659">
    <property type="entry name" value="METAL-DEPENDENT PHOSPHOHYDROLASE"/>
    <property type="match status" value="1"/>
</dbReference>
<accession>A0A7V3JAM9</accession>
<dbReference type="InterPro" id="IPR006675">
    <property type="entry name" value="HDIG_dom"/>
</dbReference>
<dbReference type="PANTHER" id="PTHR38659:SF1">
    <property type="entry name" value="METAL DEPENDENT PHOSPHOHYDROLASE"/>
    <property type="match status" value="1"/>
</dbReference>
<proteinExistence type="predicted"/>
<reference evidence="2" key="1">
    <citation type="journal article" date="2020" name="mSystems">
        <title>Genome- and Community-Level Interaction Insights into Carbon Utilization and Element Cycling Functions of Hydrothermarchaeota in Hydrothermal Sediment.</title>
        <authorList>
            <person name="Zhou Z."/>
            <person name="Liu Y."/>
            <person name="Xu W."/>
            <person name="Pan J."/>
            <person name="Luo Z.H."/>
            <person name="Li M."/>
        </authorList>
    </citation>
    <scope>NUCLEOTIDE SEQUENCE [LARGE SCALE GENOMIC DNA]</scope>
    <source>
        <strain evidence="2">SpSt-757</strain>
    </source>
</reference>
<dbReference type="InterPro" id="IPR006674">
    <property type="entry name" value="HD_domain"/>
</dbReference>
<organism evidence="2">
    <name type="scientific">candidate division CPR3 bacterium</name>
    <dbReference type="NCBI Taxonomy" id="2268181"/>
    <lineage>
        <taxon>Bacteria</taxon>
        <taxon>Bacteria division CPR3</taxon>
    </lineage>
</organism>
<comment type="caution">
    <text evidence="2">The sequence shown here is derived from an EMBL/GenBank/DDBJ whole genome shotgun (WGS) entry which is preliminary data.</text>
</comment>
<dbReference type="Pfam" id="PF01966">
    <property type="entry name" value="HD"/>
    <property type="match status" value="1"/>
</dbReference>
<dbReference type="EMBL" id="DTGG01000135">
    <property type="protein sequence ID" value="HFZ09365.1"/>
    <property type="molecule type" value="Genomic_DNA"/>
</dbReference>
<name>A0A7V3JAM9_UNCC3</name>
<sequence length="183" mass="20960">MISRDEAIKWIEEYISKKNLIKHMLATGACMKALARKFNEDENLWELAGLLHDIDYEKTVDNPERHGYISLEILKDKGLDNQIIFDAILAHCNKKPLERNIEKAIYAVDPTTGFIVACALMHPSKSLDGVDLDFMLKRFKEKRFAAGASREQMKSIESLGLSLEEFLEICLEAMRSIKDELEL</sequence>
<feature type="domain" description="HD" evidence="1">
    <location>
        <begin position="21"/>
        <end position="98"/>
    </location>
</feature>
<dbReference type="SUPFAM" id="SSF109604">
    <property type="entry name" value="HD-domain/PDEase-like"/>
    <property type="match status" value="1"/>
</dbReference>
<gene>
    <name evidence="2" type="ORF">ENV41_04465</name>
</gene>